<evidence type="ECO:0000313" key="1">
    <source>
        <dbReference type="EMBL" id="PFB10347.1"/>
    </source>
</evidence>
<evidence type="ECO:0008006" key="3">
    <source>
        <dbReference type="Google" id="ProtNLM"/>
    </source>
</evidence>
<gene>
    <name evidence="1" type="ORF">CN398_00630</name>
</gene>
<dbReference type="EMBL" id="NTUS01000005">
    <property type="protein sequence ID" value="PFB10347.1"/>
    <property type="molecule type" value="Genomic_DNA"/>
</dbReference>
<sequence length="259" mass="30784">MSNLLNEHPLIVLPSLAVEIGLNEAIIVQQIHYWLQKSNHEYDGRKWIYNSAEEWKKQFPFWGIATIRRTFTKLENSGLLLVGNYNKLKIDRTKWYSIDYKRLSNPSNQNDQMATNQNDQMTINQNEQLDILNMIKPLPETTQRITETTSNANAEDVKTKRNKKTYSPEFEEVWSVYPKKRNKPKAYQRYNEARAKFHSHEVILYGVTKYAEECANRDMQYIKMLEGFLNDERYLEYKRMNEVKKKTDTAKEGAEIKLW</sequence>
<protein>
    <recommendedName>
        <fullName evidence="3">Replication protein</fullName>
    </recommendedName>
</protein>
<reference evidence="1 2" key="1">
    <citation type="submission" date="2017-09" db="EMBL/GenBank/DDBJ databases">
        <title>Large-scale bioinformatics analysis of Bacillus genomes uncovers conserved roles of natural products in bacterial physiology.</title>
        <authorList>
            <consortium name="Agbiome Team Llc"/>
            <person name="Bleich R.M."/>
            <person name="Kirk G.J."/>
            <person name="Santa Maria K.C."/>
            <person name="Allen S.E."/>
            <person name="Farag S."/>
            <person name="Shank E.A."/>
            <person name="Bowers A."/>
        </authorList>
    </citation>
    <scope>NUCLEOTIDE SEQUENCE [LARGE SCALE GENOMIC DNA]</scope>
    <source>
        <strain evidence="1 2">AFS015413</strain>
    </source>
</reference>
<accession>A0A9X6VFQ0</accession>
<comment type="caution">
    <text evidence="1">The sequence shown here is derived from an EMBL/GenBank/DDBJ whole genome shotgun (WGS) entry which is preliminary data.</text>
</comment>
<dbReference type="AlphaFoldDB" id="A0A9X6VFQ0"/>
<proteinExistence type="predicted"/>
<evidence type="ECO:0000313" key="2">
    <source>
        <dbReference type="Proteomes" id="UP000220397"/>
    </source>
</evidence>
<dbReference type="Proteomes" id="UP000220397">
    <property type="component" value="Unassembled WGS sequence"/>
</dbReference>
<name>A0A9X6VFQ0_BACTU</name>
<organism evidence="1 2">
    <name type="scientific">Bacillus thuringiensis</name>
    <dbReference type="NCBI Taxonomy" id="1428"/>
    <lineage>
        <taxon>Bacteria</taxon>
        <taxon>Bacillati</taxon>
        <taxon>Bacillota</taxon>
        <taxon>Bacilli</taxon>
        <taxon>Bacillales</taxon>
        <taxon>Bacillaceae</taxon>
        <taxon>Bacillus</taxon>
        <taxon>Bacillus cereus group</taxon>
    </lineage>
</organism>
<dbReference type="RefSeq" id="WP_097846255.1">
    <property type="nucleotide sequence ID" value="NZ_NTRM01000027.1"/>
</dbReference>